<dbReference type="InterPro" id="IPR036259">
    <property type="entry name" value="MFS_trans_sf"/>
</dbReference>
<organism evidence="8 9">
    <name type="scientific">Diabrotica balteata</name>
    <name type="common">Banded cucumber beetle</name>
    <dbReference type="NCBI Taxonomy" id="107213"/>
    <lineage>
        <taxon>Eukaryota</taxon>
        <taxon>Metazoa</taxon>
        <taxon>Ecdysozoa</taxon>
        <taxon>Arthropoda</taxon>
        <taxon>Hexapoda</taxon>
        <taxon>Insecta</taxon>
        <taxon>Pterygota</taxon>
        <taxon>Neoptera</taxon>
        <taxon>Endopterygota</taxon>
        <taxon>Coleoptera</taxon>
        <taxon>Polyphaga</taxon>
        <taxon>Cucujiformia</taxon>
        <taxon>Chrysomeloidea</taxon>
        <taxon>Chrysomelidae</taxon>
        <taxon>Galerucinae</taxon>
        <taxon>Diabroticina</taxon>
        <taxon>Diabroticites</taxon>
        <taxon>Diabrotica</taxon>
    </lineage>
</organism>
<comment type="subcellular location">
    <subcellularLocation>
        <location evidence="1">Membrane</location>
        <topology evidence="1">Multi-pass membrane protein</topology>
    </subcellularLocation>
</comment>
<proteinExistence type="predicted"/>
<keyword evidence="2 6" id="KW-0812">Transmembrane</keyword>
<evidence type="ECO:0000256" key="5">
    <source>
        <dbReference type="ARBA" id="ARBA00023180"/>
    </source>
</evidence>
<feature type="domain" description="Major facilitator superfamily (MFS) profile" evidence="7">
    <location>
        <begin position="51"/>
        <end position="491"/>
    </location>
</feature>
<evidence type="ECO:0000256" key="6">
    <source>
        <dbReference type="SAM" id="Phobius"/>
    </source>
</evidence>
<evidence type="ECO:0000256" key="1">
    <source>
        <dbReference type="ARBA" id="ARBA00004141"/>
    </source>
</evidence>
<feature type="non-terminal residue" evidence="8">
    <location>
        <position position="1"/>
    </location>
</feature>
<feature type="transmembrane region" description="Helical" evidence="6">
    <location>
        <begin position="339"/>
        <end position="360"/>
    </location>
</feature>
<feature type="transmembrane region" description="Helical" evidence="6">
    <location>
        <begin position="402"/>
        <end position="423"/>
    </location>
</feature>
<keyword evidence="3 6" id="KW-1133">Transmembrane helix</keyword>
<feature type="transmembrane region" description="Helical" evidence="6">
    <location>
        <begin position="146"/>
        <end position="168"/>
    </location>
</feature>
<evidence type="ECO:0000256" key="3">
    <source>
        <dbReference type="ARBA" id="ARBA00022989"/>
    </source>
</evidence>
<dbReference type="PANTHER" id="PTHR48021:SF24">
    <property type="entry name" value="MAJOR FACILITATOR SUPERFAMILY (MFS) PROFILE DOMAIN-CONTAINING PROTEIN"/>
    <property type="match status" value="1"/>
</dbReference>
<dbReference type="GO" id="GO:0022857">
    <property type="term" value="F:transmembrane transporter activity"/>
    <property type="evidence" value="ECO:0007669"/>
    <property type="project" value="InterPro"/>
</dbReference>
<dbReference type="PANTHER" id="PTHR48021">
    <property type="match status" value="1"/>
</dbReference>
<dbReference type="InterPro" id="IPR005828">
    <property type="entry name" value="MFS_sugar_transport-like"/>
</dbReference>
<dbReference type="InterPro" id="IPR003663">
    <property type="entry name" value="Sugar/inositol_transpt"/>
</dbReference>
<gene>
    <name evidence="8" type="ORF">DIABBA_LOCUS338</name>
</gene>
<name>A0A9N9SQ94_DIABA</name>
<keyword evidence="4 6" id="KW-0472">Membrane</keyword>
<dbReference type="Gene3D" id="1.20.1250.20">
    <property type="entry name" value="MFS general substrate transporter like domains"/>
    <property type="match status" value="1"/>
</dbReference>
<dbReference type="Proteomes" id="UP001153709">
    <property type="component" value="Chromosome 1"/>
</dbReference>
<feature type="transmembrane region" description="Helical" evidence="6">
    <location>
        <begin position="204"/>
        <end position="225"/>
    </location>
</feature>
<dbReference type="SUPFAM" id="SSF103473">
    <property type="entry name" value="MFS general substrate transporter"/>
    <property type="match status" value="1"/>
</dbReference>
<feature type="transmembrane region" description="Helical" evidence="6">
    <location>
        <begin position="303"/>
        <end position="327"/>
    </location>
</feature>
<dbReference type="PROSITE" id="PS50850">
    <property type="entry name" value="MFS"/>
    <property type="match status" value="1"/>
</dbReference>
<keyword evidence="5" id="KW-0325">Glycoprotein</keyword>
<evidence type="ECO:0000259" key="7">
    <source>
        <dbReference type="PROSITE" id="PS50850"/>
    </source>
</evidence>
<reference evidence="8" key="1">
    <citation type="submission" date="2022-01" db="EMBL/GenBank/DDBJ databases">
        <authorList>
            <person name="King R."/>
        </authorList>
    </citation>
    <scope>NUCLEOTIDE SEQUENCE</scope>
</reference>
<dbReference type="FunFam" id="1.20.1250.20:FF:000249">
    <property type="entry name" value="facilitated trehalose transporter Tret1"/>
    <property type="match status" value="1"/>
</dbReference>
<dbReference type="EMBL" id="OU898276">
    <property type="protein sequence ID" value="CAG9826197.1"/>
    <property type="molecule type" value="Genomic_DNA"/>
</dbReference>
<dbReference type="InterPro" id="IPR020846">
    <property type="entry name" value="MFS_dom"/>
</dbReference>
<feature type="transmembrane region" description="Helical" evidence="6">
    <location>
        <begin position="468"/>
        <end position="487"/>
    </location>
</feature>
<dbReference type="GO" id="GO:0016020">
    <property type="term" value="C:membrane"/>
    <property type="evidence" value="ECO:0007669"/>
    <property type="project" value="UniProtKB-SubCell"/>
</dbReference>
<accession>A0A9N9SQ94</accession>
<evidence type="ECO:0000256" key="4">
    <source>
        <dbReference type="ARBA" id="ARBA00023136"/>
    </source>
</evidence>
<dbReference type="Pfam" id="PF00083">
    <property type="entry name" value="Sugar_tr"/>
    <property type="match status" value="1"/>
</dbReference>
<protein>
    <recommendedName>
        <fullName evidence="7">Major facilitator superfamily (MFS) profile domain-containing protein</fullName>
    </recommendedName>
</protein>
<dbReference type="PRINTS" id="PR00171">
    <property type="entry name" value="SUGRTRNSPORT"/>
</dbReference>
<dbReference type="InterPro" id="IPR050549">
    <property type="entry name" value="MFS_Trehalose_Transporter"/>
</dbReference>
<evidence type="ECO:0000313" key="9">
    <source>
        <dbReference type="Proteomes" id="UP001153709"/>
    </source>
</evidence>
<dbReference type="OrthoDB" id="6380205at2759"/>
<feature type="transmembrane region" description="Helical" evidence="6">
    <location>
        <begin position="435"/>
        <end position="456"/>
    </location>
</feature>
<evidence type="ECO:0000313" key="8">
    <source>
        <dbReference type="EMBL" id="CAG9826197.1"/>
    </source>
</evidence>
<sequence length="524" mass="59045">IAFRASIGSLTYIQEQLQEEEEEKEQEVLATRAKSISQYESDSFRCLLPQIYSALTATGYHVQYGIAMSFSAVLISQMEVPGSGIVSTKPQNAFMASVFTMVSPLGSTTSGFLMDRFGRLNTLKLGLIPTIAGWILIALSKSMTPIIIGRVLIGIGACWATNPASVYIAEIAHPKVRMSLNQLAPSYASLGLIFGYISGYYVSWWIISWITILVVIIPVIGISFLHESPPWLMLKGRYDQARKSLNFFHKNQPQPPGMEESFAELQFKMLKKQQEEIERRRKKMNNILGIAKEFLKPTGYKPILIMTPLFFCQEFSGIFITMFYSITFIEEAGSNINPYYASALIGVIRLVLTIANIFILKYITRRAAIISSAIGMAIFMFISGQYTLWIKQGVSTATWVPVTSLLMYVVCSVLGLMFLPFMLISELFPLEIRGVGYTIAYSINMLFMFGSLQSYYWLIEILGGVAHLQWMFSILCVTAAVYTYFFLPETKGKKLSEVSEYFKKGWLYIGRSKDNKEKTTHDTA</sequence>
<evidence type="ECO:0000256" key="2">
    <source>
        <dbReference type="ARBA" id="ARBA00022692"/>
    </source>
</evidence>
<feature type="transmembrane region" description="Helical" evidence="6">
    <location>
        <begin position="122"/>
        <end position="140"/>
    </location>
</feature>
<dbReference type="AlphaFoldDB" id="A0A9N9SQ94"/>
<keyword evidence="9" id="KW-1185">Reference proteome</keyword>
<feature type="transmembrane region" description="Helical" evidence="6">
    <location>
        <begin position="367"/>
        <end position="390"/>
    </location>
</feature>